<dbReference type="GO" id="GO:0000082">
    <property type="term" value="P:G1/S transition of mitotic cell cycle"/>
    <property type="evidence" value="ECO:0007669"/>
    <property type="project" value="TreeGrafter"/>
</dbReference>
<evidence type="ECO:0000256" key="7">
    <source>
        <dbReference type="ARBA" id="ARBA00038543"/>
    </source>
</evidence>
<dbReference type="GO" id="GO:0004693">
    <property type="term" value="F:cyclin-dependent protein serine/threonine kinase activity"/>
    <property type="evidence" value="ECO:0007669"/>
    <property type="project" value="UniProtKB-EC"/>
</dbReference>
<dbReference type="InterPro" id="IPR011009">
    <property type="entry name" value="Kinase-like_dom_sf"/>
</dbReference>
<feature type="compositionally biased region" description="Polar residues" evidence="11">
    <location>
        <begin position="15"/>
        <end position="31"/>
    </location>
</feature>
<dbReference type="SUPFAM" id="SSF56112">
    <property type="entry name" value="Protein kinase-like (PK-like)"/>
    <property type="match status" value="1"/>
</dbReference>
<dbReference type="Pfam" id="PF12937">
    <property type="entry name" value="F-box-like"/>
    <property type="match status" value="1"/>
</dbReference>
<keyword evidence="5 14" id="KW-0418">Kinase</keyword>
<dbReference type="EC" id="2.7.11.22" evidence="1"/>
<dbReference type="InterPro" id="IPR036047">
    <property type="entry name" value="F-box-like_dom_sf"/>
</dbReference>
<dbReference type="InterPro" id="IPR000719">
    <property type="entry name" value="Prot_kinase_dom"/>
</dbReference>
<reference evidence="14" key="1">
    <citation type="submission" date="2013-12" db="EMBL/GenBank/DDBJ databases">
        <title>The Genome Sequence of Aphanomyces invadans NJM9701.</title>
        <authorList>
            <consortium name="The Broad Institute Genomics Platform"/>
            <person name="Russ C."/>
            <person name="Tyler B."/>
            <person name="van West P."/>
            <person name="Dieguez-Uribeondo J."/>
            <person name="Young S.K."/>
            <person name="Zeng Q."/>
            <person name="Gargeya S."/>
            <person name="Fitzgerald M."/>
            <person name="Abouelleil A."/>
            <person name="Alvarado L."/>
            <person name="Chapman S.B."/>
            <person name="Gainer-Dewar J."/>
            <person name="Goldberg J."/>
            <person name="Griggs A."/>
            <person name="Gujja S."/>
            <person name="Hansen M."/>
            <person name="Howarth C."/>
            <person name="Imamovic A."/>
            <person name="Ireland A."/>
            <person name="Larimer J."/>
            <person name="McCowan C."/>
            <person name="Murphy C."/>
            <person name="Pearson M."/>
            <person name="Poon T.W."/>
            <person name="Priest M."/>
            <person name="Roberts A."/>
            <person name="Saif S."/>
            <person name="Shea T."/>
            <person name="Sykes S."/>
            <person name="Wortman J."/>
            <person name="Nusbaum C."/>
            <person name="Birren B."/>
        </authorList>
    </citation>
    <scope>NUCLEOTIDE SEQUENCE [LARGE SCALE GENOMIC DNA]</scope>
    <source>
        <strain evidence="14">NJM9701</strain>
    </source>
</reference>
<dbReference type="eggNOG" id="KOG0594">
    <property type="taxonomic scope" value="Eukaryota"/>
</dbReference>
<dbReference type="SMART" id="SM00220">
    <property type="entry name" value="S_TKc"/>
    <property type="match status" value="1"/>
</dbReference>
<dbReference type="PANTHER" id="PTHR24056:SF254">
    <property type="entry name" value="CYCLIN-DEPENDENT KINASE 2"/>
    <property type="match status" value="1"/>
</dbReference>
<evidence type="ECO:0000256" key="8">
    <source>
        <dbReference type="ARBA" id="ARBA00039612"/>
    </source>
</evidence>
<organism evidence="14">
    <name type="scientific">Aphanomyces invadans</name>
    <dbReference type="NCBI Taxonomy" id="157072"/>
    <lineage>
        <taxon>Eukaryota</taxon>
        <taxon>Sar</taxon>
        <taxon>Stramenopiles</taxon>
        <taxon>Oomycota</taxon>
        <taxon>Saprolegniomycetes</taxon>
        <taxon>Saprolegniales</taxon>
        <taxon>Verrucalvaceae</taxon>
        <taxon>Aphanomyces</taxon>
    </lineage>
</organism>
<feature type="region of interest" description="Disordered" evidence="11">
    <location>
        <begin position="1"/>
        <end position="31"/>
    </location>
</feature>
<comment type="subunit">
    <text evidence="7">May form a complex composed of at least the catalytic subunit CRK2 and a cyclin.</text>
</comment>
<evidence type="ECO:0000256" key="9">
    <source>
        <dbReference type="ARBA" id="ARBA00041902"/>
    </source>
</evidence>
<dbReference type="GO" id="GO:0005634">
    <property type="term" value="C:nucleus"/>
    <property type="evidence" value="ECO:0007669"/>
    <property type="project" value="TreeGrafter"/>
</dbReference>
<dbReference type="GeneID" id="20084585"/>
<feature type="compositionally biased region" description="Basic and acidic residues" evidence="11">
    <location>
        <begin position="1"/>
        <end position="13"/>
    </location>
</feature>
<evidence type="ECO:0000256" key="10">
    <source>
        <dbReference type="ARBA" id="ARBA00042858"/>
    </source>
</evidence>
<evidence type="ECO:0000259" key="13">
    <source>
        <dbReference type="PROSITE" id="PS50181"/>
    </source>
</evidence>
<evidence type="ECO:0000256" key="5">
    <source>
        <dbReference type="ARBA" id="ARBA00022777"/>
    </source>
</evidence>
<dbReference type="InterPro" id="IPR001810">
    <property type="entry name" value="F-box_dom"/>
</dbReference>
<dbReference type="Gene3D" id="1.10.510.10">
    <property type="entry name" value="Transferase(Phosphotransferase) domain 1"/>
    <property type="match status" value="1"/>
</dbReference>
<accession>A0A024U106</accession>
<dbReference type="GO" id="GO:0030332">
    <property type="term" value="F:cyclin binding"/>
    <property type="evidence" value="ECO:0007669"/>
    <property type="project" value="TreeGrafter"/>
</dbReference>
<keyword evidence="3" id="KW-0808">Transferase</keyword>
<dbReference type="STRING" id="157072.A0A024U106"/>
<keyword evidence="4" id="KW-0547">Nucleotide-binding</keyword>
<dbReference type="PROSITE" id="PS50011">
    <property type="entry name" value="PROTEIN_KINASE_DOM"/>
    <property type="match status" value="1"/>
</dbReference>
<dbReference type="AlphaFoldDB" id="A0A024U106"/>
<dbReference type="GO" id="GO:0010468">
    <property type="term" value="P:regulation of gene expression"/>
    <property type="evidence" value="ECO:0007669"/>
    <property type="project" value="TreeGrafter"/>
</dbReference>
<evidence type="ECO:0000256" key="6">
    <source>
        <dbReference type="ARBA" id="ARBA00022840"/>
    </source>
</evidence>
<keyword evidence="6" id="KW-0067">ATP-binding</keyword>
<dbReference type="VEuPathDB" id="FungiDB:H310_07535"/>
<feature type="domain" description="F-box" evidence="13">
    <location>
        <begin position="254"/>
        <end position="301"/>
    </location>
</feature>
<sequence>MNDRSDIDMDVRAEQNANQRQSSLPSSYASSVGQVNATFHVRGGHAGSGHTALPQVHTDHDRLAVRGLGSGSIASPATAAPRSLSCTSSSGSTNVLLEVLGGTPRGSSDVSQQQRYSNQKNSQTFFPSTEGNVNEDESKPRHPTSSHLAVDNHGHGSSAAMMMVSTSTNRRKRERDVSMHSTDSYLSHNMYDTDEEKVPVIDPSERVEHRSTKIVRREIVIASPSGMDDDNDCSAGGDDPRTNKLVLPETRPHHLGFDVQPVDIILHVFSFLVYSDDVYQMQLVSKRWRELTSTPSLWRMLPDVTADGSINWLNFRNLGIKNKGTEGTCYRCFQRSTGRMLAMKRARVFPKGEGVPYYMLRELAVLQGIKHPNIASLEMISLANDELHVFFPFVDKTLHEIINPTSDPNGGRILPEHQVRRFLHQLLDAIAHCHRRGVLHRNLKPKHLLIDTDSPDELGTLGNVGAVHVERAWQSPCIVWLSWPSWIGYERLLVATRTVH</sequence>
<dbReference type="Gene3D" id="3.30.200.20">
    <property type="entry name" value="Phosphorylase Kinase, domain 1"/>
    <property type="match status" value="1"/>
</dbReference>
<protein>
    <recommendedName>
        <fullName evidence="8">Cyclin-dependent kinase 2 homolog</fullName>
        <ecNumber evidence="1">2.7.11.22</ecNumber>
    </recommendedName>
    <alternativeName>
        <fullName evidence="9">Cell division control protein 2 homolog</fullName>
    </alternativeName>
    <alternativeName>
        <fullName evidence="10">cdc2-related kinase 2</fullName>
    </alternativeName>
</protein>
<dbReference type="SUPFAM" id="SSF81383">
    <property type="entry name" value="F-box domain"/>
    <property type="match status" value="1"/>
</dbReference>
<feature type="region of interest" description="Disordered" evidence="11">
    <location>
        <begin position="98"/>
        <end position="156"/>
    </location>
</feature>
<name>A0A024U106_9STRA</name>
<evidence type="ECO:0000259" key="12">
    <source>
        <dbReference type="PROSITE" id="PS50011"/>
    </source>
</evidence>
<dbReference type="GO" id="GO:0005737">
    <property type="term" value="C:cytoplasm"/>
    <property type="evidence" value="ECO:0007669"/>
    <property type="project" value="TreeGrafter"/>
</dbReference>
<dbReference type="EMBL" id="KI913965">
    <property type="protein sequence ID" value="ETW00121.1"/>
    <property type="molecule type" value="Genomic_DNA"/>
</dbReference>
<evidence type="ECO:0000256" key="4">
    <source>
        <dbReference type="ARBA" id="ARBA00022741"/>
    </source>
</evidence>
<proteinExistence type="predicted"/>
<evidence type="ECO:0000256" key="1">
    <source>
        <dbReference type="ARBA" id="ARBA00012425"/>
    </source>
</evidence>
<dbReference type="GO" id="GO:0005524">
    <property type="term" value="F:ATP binding"/>
    <property type="evidence" value="ECO:0007669"/>
    <property type="project" value="UniProtKB-KW"/>
</dbReference>
<dbReference type="InterPro" id="IPR050108">
    <property type="entry name" value="CDK"/>
</dbReference>
<evidence type="ECO:0000256" key="11">
    <source>
        <dbReference type="SAM" id="MobiDB-lite"/>
    </source>
</evidence>
<feature type="compositionally biased region" description="Polar residues" evidence="11">
    <location>
        <begin position="105"/>
        <end position="132"/>
    </location>
</feature>
<dbReference type="PANTHER" id="PTHR24056">
    <property type="entry name" value="CELL DIVISION PROTEIN KINASE"/>
    <property type="match status" value="1"/>
</dbReference>
<dbReference type="GO" id="GO:0000307">
    <property type="term" value="C:cyclin-dependent protein kinase holoenzyme complex"/>
    <property type="evidence" value="ECO:0007669"/>
    <property type="project" value="TreeGrafter"/>
</dbReference>
<evidence type="ECO:0000313" key="14">
    <source>
        <dbReference type="EMBL" id="ETW00121.1"/>
    </source>
</evidence>
<keyword evidence="2 14" id="KW-0723">Serine/threonine-protein kinase</keyword>
<dbReference type="PROSITE" id="PS50181">
    <property type="entry name" value="FBOX"/>
    <property type="match status" value="1"/>
</dbReference>
<dbReference type="GO" id="GO:0010389">
    <property type="term" value="P:regulation of G2/M transition of mitotic cell cycle"/>
    <property type="evidence" value="ECO:0007669"/>
    <property type="project" value="TreeGrafter"/>
</dbReference>
<dbReference type="RefSeq" id="XP_008871146.1">
    <property type="nucleotide sequence ID" value="XM_008872924.1"/>
</dbReference>
<gene>
    <name evidence="14" type="ORF">H310_07535</name>
</gene>
<dbReference type="Pfam" id="PF00069">
    <property type="entry name" value="Pkinase"/>
    <property type="match status" value="1"/>
</dbReference>
<dbReference type="Gene3D" id="1.20.1280.50">
    <property type="match status" value="1"/>
</dbReference>
<feature type="domain" description="Protein kinase" evidence="12">
    <location>
        <begin position="315"/>
        <end position="500"/>
    </location>
</feature>
<evidence type="ECO:0000256" key="2">
    <source>
        <dbReference type="ARBA" id="ARBA00022527"/>
    </source>
</evidence>
<dbReference type="OrthoDB" id="62452at2759"/>
<evidence type="ECO:0000256" key="3">
    <source>
        <dbReference type="ARBA" id="ARBA00022679"/>
    </source>
</evidence>
<dbReference type="GO" id="GO:0007165">
    <property type="term" value="P:signal transduction"/>
    <property type="evidence" value="ECO:0007669"/>
    <property type="project" value="TreeGrafter"/>
</dbReference>